<name>A0A699IFM1_TANCI</name>
<keyword evidence="2" id="KW-0695">RNA-directed DNA polymerase</keyword>
<accession>A0A699IFM1</accession>
<gene>
    <name evidence="2" type="ORF">Tci_503259</name>
</gene>
<evidence type="ECO:0000256" key="1">
    <source>
        <dbReference type="SAM" id="MobiDB-lite"/>
    </source>
</evidence>
<keyword evidence="2" id="KW-0548">Nucleotidyltransferase</keyword>
<feature type="region of interest" description="Disordered" evidence="1">
    <location>
        <begin position="1"/>
        <end position="25"/>
    </location>
</feature>
<sequence length="199" mass="22480">MDLDKEEEDPEIDVDDEEEEPLPASPPLLSQYEHHLLESSFDYDIPVTTTTFVGKPFKGAKPVETGLWHTWKSCLVFDTGIMPLKRICNTAIKRMIIDRVDAALAAERIAADAEAAKLLELPQLLKLRELLQLLTMSKGTEGAVGLTRWFKRLESVFLISKCAENDKVQYATSTLLDEALSWWNYAVQPISIENAYKIP</sequence>
<dbReference type="EMBL" id="BKCJ010264168">
    <property type="protein sequence ID" value="GEZ31286.1"/>
    <property type="molecule type" value="Genomic_DNA"/>
</dbReference>
<proteinExistence type="predicted"/>
<comment type="caution">
    <text evidence="2">The sequence shown here is derived from an EMBL/GenBank/DDBJ whole genome shotgun (WGS) entry which is preliminary data.</text>
</comment>
<feature type="compositionally biased region" description="Acidic residues" evidence="1">
    <location>
        <begin position="1"/>
        <end position="21"/>
    </location>
</feature>
<dbReference type="GO" id="GO:0003964">
    <property type="term" value="F:RNA-directed DNA polymerase activity"/>
    <property type="evidence" value="ECO:0007669"/>
    <property type="project" value="UniProtKB-KW"/>
</dbReference>
<reference evidence="2" key="1">
    <citation type="journal article" date="2019" name="Sci. Rep.">
        <title>Draft genome of Tanacetum cinerariifolium, the natural source of mosquito coil.</title>
        <authorList>
            <person name="Yamashiro T."/>
            <person name="Shiraishi A."/>
            <person name="Satake H."/>
            <person name="Nakayama K."/>
        </authorList>
    </citation>
    <scope>NUCLEOTIDE SEQUENCE</scope>
</reference>
<dbReference type="AlphaFoldDB" id="A0A699IFM1"/>
<organism evidence="2">
    <name type="scientific">Tanacetum cinerariifolium</name>
    <name type="common">Dalmatian daisy</name>
    <name type="synonym">Chrysanthemum cinerariifolium</name>
    <dbReference type="NCBI Taxonomy" id="118510"/>
    <lineage>
        <taxon>Eukaryota</taxon>
        <taxon>Viridiplantae</taxon>
        <taxon>Streptophyta</taxon>
        <taxon>Embryophyta</taxon>
        <taxon>Tracheophyta</taxon>
        <taxon>Spermatophyta</taxon>
        <taxon>Magnoliopsida</taxon>
        <taxon>eudicotyledons</taxon>
        <taxon>Gunneridae</taxon>
        <taxon>Pentapetalae</taxon>
        <taxon>asterids</taxon>
        <taxon>campanulids</taxon>
        <taxon>Asterales</taxon>
        <taxon>Asteraceae</taxon>
        <taxon>Asteroideae</taxon>
        <taxon>Anthemideae</taxon>
        <taxon>Anthemidinae</taxon>
        <taxon>Tanacetum</taxon>
    </lineage>
</organism>
<protein>
    <submittedName>
        <fullName evidence="2">Putative reverse transcriptase domain-containing protein</fullName>
    </submittedName>
</protein>
<evidence type="ECO:0000313" key="2">
    <source>
        <dbReference type="EMBL" id="GEZ31286.1"/>
    </source>
</evidence>
<keyword evidence="2" id="KW-0808">Transferase</keyword>